<evidence type="ECO:0000313" key="2">
    <source>
        <dbReference type="EMBL" id="KXJ88487.1"/>
    </source>
</evidence>
<proteinExistence type="predicted"/>
<gene>
    <name evidence="2" type="ORF">Micbo1qcDRAFT_166523</name>
</gene>
<reference evidence="3" key="1">
    <citation type="submission" date="2016-02" db="EMBL/GenBank/DDBJ databases">
        <title>Draft genome sequence of Microdochium bolleyi, a fungal endophyte of beachgrass.</title>
        <authorList>
            <consortium name="DOE Joint Genome Institute"/>
            <person name="David A.S."/>
            <person name="May G."/>
            <person name="Haridas S."/>
            <person name="Lim J."/>
            <person name="Wang M."/>
            <person name="Labutti K."/>
            <person name="Lipzen A."/>
            <person name="Barry K."/>
            <person name="Grigoriev I.V."/>
        </authorList>
    </citation>
    <scope>NUCLEOTIDE SEQUENCE [LARGE SCALE GENOMIC DNA]</scope>
    <source>
        <strain evidence="3">J235TASD1</strain>
    </source>
</reference>
<evidence type="ECO:0000256" key="1">
    <source>
        <dbReference type="SAM" id="MobiDB-lite"/>
    </source>
</evidence>
<dbReference type="EMBL" id="KQ964258">
    <property type="protein sequence ID" value="KXJ88487.1"/>
    <property type="molecule type" value="Genomic_DNA"/>
</dbReference>
<accession>A0A136IU89</accession>
<sequence>MTKWTPPPPFVPSRACHLSCASLLAPSPSRRSSQRGTHRDPQFGGQARHNPVAATQSNSPVLTSPSLHIPPFSPENKAVPLRYIFLRGPGSSLH</sequence>
<protein>
    <submittedName>
        <fullName evidence="2">Uncharacterized protein</fullName>
    </submittedName>
</protein>
<dbReference type="InParanoid" id="A0A136IU89"/>
<feature type="region of interest" description="Disordered" evidence="1">
    <location>
        <begin position="25"/>
        <end position="75"/>
    </location>
</feature>
<dbReference type="AlphaFoldDB" id="A0A136IU89"/>
<feature type="compositionally biased region" description="Polar residues" evidence="1">
    <location>
        <begin position="53"/>
        <end position="66"/>
    </location>
</feature>
<organism evidence="2 3">
    <name type="scientific">Microdochium bolleyi</name>
    <dbReference type="NCBI Taxonomy" id="196109"/>
    <lineage>
        <taxon>Eukaryota</taxon>
        <taxon>Fungi</taxon>
        <taxon>Dikarya</taxon>
        <taxon>Ascomycota</taxon>
        <taxon>Pezizomycotina</taxon>
        <taxon>Sordariomycetes</taxon>
        <taxon>Xylariomycetidae</taxon>
        <taxon>Xylariales</taxon>
        <taxon>Microdochiaceae</taxon>
        <taxon>Microdochium</taxon>
    </lineage>
</organism>
<name>A0A136IU89_9PEZI</name>
<keyword evidence="3" id="KW-1185">Reference proteome</keyword>
<dbReference type="Proteomes" id="UP000070501">
    <property type="component" value="Unassembled WGS sequence"/>
</dbReference>
<evidence type="ECO:0000313" key="3">
    <source>
        <dbReference type="Proteomes" id="UP000070501"/>
    </source>
</evidence>